<evidence type="ECO:0008006" key="9">
    <source>
        <dbReference type="Google" id="ProtNLM"/>
    </source>
</evidence>
<keyword evidence="3" id="KW-0713">Self-incompatibility</keyword>
<comment type="subcellular location">
    <subcellularLocation>
        <location evidence="1">Secreted</location>
    </subcellularLocation>
</comment>
<keyword evidence="8" id="KW-1185">Reference proteome</keyword>
<evidence type="ECO:0000256" key="4">
    <source>
        <dbReference type="ARBA" id="ARBA00022525"/>
    </source>
</evidence>
<accession>A0AAW1H3C2</accession>
<feature type="signal peptide" evidence="6">
    <location>
        <begin position="1"/>
        <end position="23"/>
    </location>
</feature>
<dbReference type="InterPro" id="IPR010264">
    <property type="entry name" value="Self-incomp_S1"/>
</dbReference>
<gene>
    <name evidence="7" type="ORF">RND81_12G050200</name>
</gene>
<dbReference type="GO" id="GO:0005576">
    <property type="term" value="C:extracellular region"/>
    <property type="evidence" value="ECO:0007669"/>
    <property type="project" value="UniProtKB-SubCell"/>
</dbReference>
<evidence type="ECO:0000313" key="7">
    <source>
        <dbReference type="EMBL" id="KAK9671722.1"/>
    </source>
</evidence>
<dbReference type="Proteomes" id="UP001443914">
    <property type="component" value="Unassembled WGS sequence"/>
</dbReference>
<dbReference type="EMBL" id="JBDFQZ010000012">
    <property type="protein sequence ID" value="KAK9671722.1"/>
    <property type="molecule type" value="Genomic_DNA"/>
</dbReference>
<name>A0AAW1H3C2_SAPOF</name>
<keyword evidence="5 6" id="KW-0732">Signal</keyword>
<evidence type="ECO:0000256" key="1">
    <source>
        <dbReference type="ARBA" id="ARBA00004613"/>
    </source>
</evidence>
<comment type="caution">
    <text evidence="7">The sequence shown here is derived from an EMBL/GenBank/DDBJ whole genome shotgun (WGS) entry which is preliminary data.</text>
</comment>
<dbReference type="AlphaFoldDB" id="A0AAW1H3C2"/>
<protein>
    <recommendedName>
        <fullName evidence="9">S-protein homolog</fullName>
    </recommendedName>
</protein>
<proteinExistence type="inferred from homology"/>
<dbReference type="PANTHER" id="PTHR35630">
    <property type="entry name" value="LEGUMINOSIN GROUP486 SECRETED PEPTIDE"/>
    <property type="match status" value="1"/>
</dbReference>
<evidence type="ECO:0000256" key="6">
    <source>
        <dbReference type="SAM" id="SignalP"/>
    </source>
</evidence>
<keyword evidence="4" id="KW-0964">Secreted</keyword>
<evidence type="ECO:0000256" key="2">
    <source>
        <dbReference type="ARBA" id="ARBA00005581"/>
    </source>
</evidence>
<sequence length="146" mass="17220">MTIIFFPLFLFLVSLCMFFVTLKQPHYVHDNNTITYNVRVINGFTNNSSLPLVIWCATPETDMGGRALQEGDDYSWRLTPNYWGRGTNRVYCTLKWDQKRKKFDAFYASRDVRRCSPSKMCLWLVKEDGFYFSSDGLVFIKDFSWT</sequence>
<dbReference type="PANTHER" id="PTHR35630:SF1">
    <property type="entry name" value="LEGUMINOSIN GROUP486 SECRETED PEPTIDE"/>
    <property type="match status" value="1"/>
</dbReference>
<reference evidence="7" key="1">
    <citation type="submission" date="2024-03" db="EMBL/GenBank/DDBJ databases">
        <title>WGS assembly of Saponaria officinalis var. Norfolk2.</title>
        <authorList>
            <person name="Jenkins J."/>
            <person name="Shu S."/>
            <person name="Grimwood J."/>
            <person name="Barry K."/>
            <person name="Goodstein D."/>
            <person name="Schmutz J."/>
            <person name="Leebens-Mack J."/>
            <person name="Osbourn A."/>
        </authorList>
    </citation>
    <scope>NUCLEOTIDE SEQUENCE [LARGE SCALE GENOMIC DNA]</scope>
    <source>
        <strain evidence="7">JIC</strain>
    </source>
</reference>
<evidence type="ECO:0000256" key="5">
    <source>
        <dbReference type="ARBA" id="ARBA00022729"/>
    </source>
</evidence>
<organism evidence="7 8">
    <name type="scientific">Saponaria officinalis</name>
    <name type="common">Common soapwort</name>
    <name type="synonym">Lychnis saponaria</name>
    <dbReference type="NCBI Taxonomy" id="3572"/>
    <lineage>
        <taxon>Eukaryota</taxon>
        <taxon>Viridiplantae</taxon>
        <taxon>Streptophyta</taxon>
        <taxon>Embryophyta</taxon>
        <taxon>Tracheophyta</taxon>
        <taxon>Spermatophyta</taxon>
        <taxon>Magnoliopsida</taxon>
        <taxon>eudicotyledons</taxon>
        <taxon>Gunneridae</taxon>
        <taxon>Pentapetalae</taxon>
        <taxon>Caryophyllales</taxon>
        <taxon>Caryophyllaceae</taxon>
        <taxon>Caryophylleae</taxon>
        <taxon>Saponaria</taxon>
    </lineage>
</organism>
<dbReference type="Pfam" id="PF05938">
    <property type="entry name" value="Self-incomp_S1"/>
    <property type="match status" value="1"/>
</dbReference>
<evidence type="ECO:0000313" key="8">
    <source>
        <dbReference type="Proteomes" id="UP001443914"/>
    </source>
</evidence>
<comment type="similarity">
    <text evidence="2">Belongs to the plant self-incompatibility (S1) protein family.</text>
</comment>
<dbReference type="GO" id="GO:0060320">
    <property type="term" value="P:rejection of self pollen"/>
    <property type="evidence" value="ECO:0007669"/>
    <property type="project" value="UniProtKB-KW"/>
</dbReference>
<feature type="chain" id="PRO_5043900977" description="S-protein homolog" evidence="6">
    <location>
        <begin position="24"/>
        <end position="146"/>
    </location>
</feature>
<evidence type="ECO:0000256" key="3">
    <source>
        <dbReference type="ARBA" id="ARBA00022471"/>
    </source>
</evidence>